<dbReference type="InParanoid" id="A0A078AIQ6"/>
<feature type="compositionally biased region" description="Basic and acidic residues" evidence="2">
    <location>
        <begin position="148"/>
        <end position="169"/>
    </location>
</feature>
<feature type="compositionally biased region" description="Basic and acidic residues" evidence="2">
    <location>
        <begin position="271"/>
        <end position="282"/>
    </location>
</feature>
<evidence type="ECO:0000259" key="3">
    <source>
        <dbReference type="PROSITE" id="PS50222"/>
    </source>
</evidence>
<dbReference type="AlphaFoldDB" id="A0A078AIQ6"/>
<proteinExistence type="predicted"/>
<evidence type="ECO:0000313" key="5">
    <source>
        <dbReference type="Proteomes" id="UP000039865"/>
    </source>
</evidence>
<dbReference type="EMBL" id="CCKQ01010631">
    <property type="protein sequence ID" value="CDW82155.1"/>
    <property type="molecule type" value="Genomic_DNA"/>
</dbReference>
<organism evidence="4 5">
    <name type="scientific">Stylonychia lemnae</name>
    <name type="common">Ciliate</name>
    <dbReference type="NCBI Taxonomy" id="5949"/>
    <lineage>
        <taxon>Eukaryota</taxon>
        <taxon>Sar</taxon>
        <taxon>Alveolata</taxon>
        <taxon>Ciliophora</taxon>
        <taxon>Intramacronucleata</taxon>
        <taxon>Spirotrichea</taxon>
        <taxon>Stichotrichia</taxon>
        <taxon>Sporadotrichida</taxon>
        <taxon>Oxytrichidae</taxon>
        <taxon>Stylonychinae</taxon>
        <taxon>Stylonychia</taxon>
    </lineage>
</organism>
<evidence type="ECO:0000256" key="1">
    <source>
        <dbReference type="ARBA" id="ARBA00022837"/>
    </source>
</evidence>
<feature type="domain" description="EF-hand" evidence="3">
    <location>
        <begin position="485"/>
        <end position="520"/>
    </location>
</feature>
<dbReference type="GO" id="GO:0005509">
    <property type="term" value="F:calcium ion binding"/>
    <property type="evidence" value="ECO:0007669"/>
    <property type="project" value="InterPro"/>
</dbReference>
<dbReference type="Pfam" id="PF13833">
    <property type="entry name" value="EF-hand_8"/>
    <property type="match status" value="1"/>
</dbReference>
<feature type="region of interest" description="Disordered" evidence="2">
    <location>
        <begin position="265"/>
        <end position="288"/>
    </location>
</feature>
<dbReference type="InterPro" id="IPR018247">
    <property type="entry name" value="EF_Hand_1_Ca_BS"/>
</dbReference>
<reference evidence="4 5" key="1">
    <citation type="submission" date="2014-06" db="EMBL/GenBank/DDBJ databases">
        <authorList>
            <person name="Swart Estienne"/>
        </authorList>
    </citation>
    <scope>NUCLEOTIDE SEQUENCE [LARGE SCALE GENOMIC DNA]</scope>
    <source>
        <strain evidence="4 5">130c</strain>
    </source>
</reference>
<dbReference type="Gene3D" id="1.10.238.10">
    <property type="entry name" value="EF-hand"/>
    <property type="match status" value="1"/>
</dbReference>
<dbReference type="SMART" id="SM00054">
    <property type="entry name" value="EFh"/>
    <property type="match status" value="3"/>
</dbReference>
<dbReference type="SUPFAM" id="SSF47473">
    <property type="entry name" value="EF-hand"/>
    <property type="match status" value="2"/>
</dbReference>
<dbReference type="PROSITE" id="PS00018">
    <property type="entry name" value="EF_HAND_1"/>
    <property type="match status" value="2"/>
</dbReference>
<feature type="domain" description="EF-hand" evidence="3">
    <location>
        <begin position="607"/>
        <end position="642"/>
    </location>
</feature>
<keyword evidence="1" id="KW-0106">Calcium</keyword>
<name>A0A078AIQ6_STYLE</name>
<dbReference type="InterPro" id="IPR002048">
    <property type="entry name" value="EF_hand_dom"/>
</dbReference>
<evidence type="ECO:0000256" key="2">
    <source>
        <dbReference type="SAM" id="MobiDB-lite"/>
    </source>
</evidence>
<dbReference type="InterPro" id="IPR011992">
    <property type="entry name" value="EF-hand-dom_pair"/>
</dbReference>
<dbReference type="CDD" id="cd00051">
    <property type="entry name" value="EFh"/>
    <property type="match status" value="1"/>
</dbReference>
<feature type="compositionally biased region" description="Polar residues" evidence="2">
    <location>
        <begin position="170"/>
        <end position="183"/>
    </location>
</feature>
<accession>A0A078AIQ6</accession>
<dbReference type="OrthoDB" id="191686at2759"/>
<dbReference type="PROSITE" id="PS50222">
    <property type="entry name" value="EF_HAND_2"/>
    <property type="match status" value="2"/>
</dbReference>
<keyword evidence="5" id="KW-1185">Reference proteome</keyword>
<feature type="region of interest" description="Disordered" evidence="2">
    <location>
        <begin position="142"/>
        <end position="250"/>
    </location>
</feature>
<gene>
    <name evidence="4" type="primary">Contig19120.g20274</name>
    <name evidence="4" type="ORF">STYLEM_11184</name>
</gene>
<evidence type="ECO:0000313" key="4">
    <source>
        <dbReference type="EMBL" id="CDW82155.1"/>
    </source>
</evidence>
<dbReference type="Proteomes" id="UP000039865">
    <property type="component" value="Unassembled WGS sequence"/>
</dbReference>
<protein>
    <submittedName>
        <fullName evidence="4">Ef hand family protein</fullName>
    </submittedName>
</protein>
<feature type="compositionally biased region" description="Polar residues" evidence="2">
    <location>
        <begin position="198"/>
        <end position="221"/>
    </location>
</feature>
<feature type="compositionally biased region" description="Polar residues" evidence="2">
    <location>
        <begin position="236"/>
        <end position="250"/>
    </location>
</feature>
<sequence length="642" mass="75794">MEFAMTQVLEQELSLFRMVELIREKIFKRRDMERGKDVNYIQVFNQIDAKNKNYVTRKDLIRFINKFVEQNQYGTDDIAVLFRRLSLAEDCQQIPYLDFVNMLLPSETRVDQSVISTQNEDEYNYQEDRTFDSHKQAIDFSSNVIKPKKSDESNQRRGSLKEVQVKYREVNNSSRNQESNLKKQGSKHELSTRKKSSMKQIIQSGGKDQQQITFTNMYRSTKYTDDNDENPIFMKPNTSNLQSQRKSTPNVISSRLKYSQARLQNYQVVENPRDKSRSQSKEKKSKYYQLRQDKSAMNEVDKSTRKISFMEGKATRNNNDIFGQQKQQYNPNETQKSSLYVNTIDSPDLKNKKLINRTQIEESHSPQPVNLLTNQRQYTLAHQSNSKVQKNQTFDQKHYDVYHKLRRGYVSPMKGREEDVFVDILKQQLKLECELEDYKEELILYCHEFNPVLAFRIFVPKTERISRNINIFNVIEAFKSMGITLKMIEAELMLKRFDSNRDGHLTYTDICDVFRPKNLSLAREFDQRMPFDHQVSNYLAPDTMKYIAKLFKSYVSVESNIEKMKRQLARRPSFDIDDAFSVLNIDGYKKVSLEDMQHILKVHGLIAFQKQANALFTRYDKDKDGLINFEDFSCEITPIKKK</sequence>